<evidence type="ECO:0000313" key="3">
    <source>
        <dbReference type="EMBL" id="KKR28589.1"/>
    </source>
</evidence>
<gene>
    <name evidence="3" type="ORF">UT61_C0046G0004</name>
</gene>
<evidence type="ECO:0000256" key="1">
    <source>
        <dbReference type="SAM" id="Coils"/>
    </source>
</evidence>
<accession>A0A0G0PK92</accession>
<keyword evidence="2" id="KW-0812">Transmembrane</keyword>
<dbReference type="PANTHER" id="PTHR34475">
    <property type="match status" value="1"/>
</dbReference>
<organism evidence="3 4">
    <name type="scientific">Candidatus Woesebacteria bacterium GW2011_GWA1_39_8</name>
    <dbReference type="NCBI Taxonomy" id="1618552"/>
    <lineage>
        <taxon>Bacteria</taxon>
        <taxon>Candidatus Woeseibacteriota</taxon>
    </lineage>
</organism>
<dbReference type="InterPro" id="IPR013783">
    <property type="entry name" value="Ig-like_fold"/>
</dbReference>
<dbReference type="Gene3D" id="1.10.260.40">
    <property type="entry name" value="lambda repressor-like DNA-binding domains"/>
    <property type="match status" value="1"/>
</dbReference>
<protein>
    <submittedName>
        <fullName evidence="3">Transcriptional regulator, XRE family</fullName>
    </submittedName>
</protein>
<dbReference type="InterPro" id="IPR050400">
    <property type="entry name" value="Bact_Cytoskel_RodZ"/>
</dbReference>
<sequence length="210" mass="23881">MKSIGKVIQETRTKKKLSRERLEELTKIKKEFIENLEAERWESLPEYPVVRGFVKNISSALTLGEKRMTALLRRDYPPKALSVNPKPDVVEKFSWSPRLTFLVGVFSVTLFILGYLIFQYINFIRPPNLLVSQPQDGQAVDTVALNVVGKTDPDAIVLVNNQPTVVEEDGTFMAEIDIFEGTEEITIISRSRSGKETVIRRKIKPELSSE</sequence>
<evidence type="ECO:0000256" key="2">
    <source>
        <dbReference type="SAM" id="Phobius"/>
    </source>
</evidence>
<keyword evidence="2" id="KW-1133">Transmembrane helix</keyword>
<evidence type="ECO:0000313" key="4">
    <source>
        <dbReference type="Proteomes" id="UP000034793"/>
    </source>
</evidence>
<reference evidence="3 4" key="1">
    <citation type="journal article" date="2015" name="Nature">
        <title>rRNA introns, odd ribosomes, and small enigmatic genomes across a large radiation of phyla.</title>
        <authorList>
            <person name="Brown C.T."/>
            <person name="Hug L.A."/>
            <person name="Thomas B.C."/>
            <person name="Sharon I."/>
            <person name="Castelle C.J."/>
            <person name="Singh A."/>
            <person name="Wilkins M.J."/>
            <person name="Williams K.H."/>
            <person name="Banfield J.F."/>
        </authorList>
    </citation>
    <scope>NUCLEOTIDE SEQUENCE [LARGE SCALE GENOMIC DNA]</scope>
</reference>
<keyword evidence="2" id="KW-0472">Membrane</keyword>
<dbReference type="Pfam" id="PF13413">
    <property type="entry name" value="HTH_25"/>
    <property type="match status" value="1"/>
</dbReference>
<dbReference type="EMBL" id="LBXL01000046">
    <property type="protein sequence ID" value="KKR28589.1"/>
    <property type="molecule type" value="Genomic_DNA"/>
</dbReference>
<dbReference type="PANTHER" id="PTHR34475:SF1">
    <property type="entry name" value="CYTOSKELETON PROTEIN RODZ"/>
    <property type="match status" value="1"/>
</dbReference>
<name>A0A0G0PK92_9BACT</name>
<feature type="transmembrane region" description="Helical" evidence="2">
    <location>
        <begin position="99"/>
        <end position="118"/>
    </location>
</feature>
<dbReference type="Pfam" id="PF09136">
    <property type="entry name" value="Glucodextran_B"/>
    <property type="match status" value="1"/>
</dbReference>
<comment type="caution">
    <text evidence="3">The sequence shown here is derived from an EMBL/GenBank/DDBJ whole genome shotgun (WGS) entry which is preliminary data.</text>
</comment>
<dbReference type="Proteomes" id="UP000034793">
    <property type="component" value="Unassembled WGS sequence"/>
</dbReference>
<dbReference type="GO" id="GO:0003677">
    <property type="term" value="F:DNA binding"/>
    <property type="evidence" value="ECO:0007669"/>
    <property type="project" value="InterPro"/>
</dbReference>
<proteinExistence type="predicted"/>
<dbReference type="AlphaFoldDB" id="A0A0G0PK92"/>
<keyword evidence="1" id="KW-0175">Coiled coil</keyword>
<feature type="coiled-coil region" evidence="1">
    <location>
        <begin position="8"/>
        <end position="42"/>
    </location>
</feature>
<dbReference type="InterPro" id="IPR010982">
    <property type="entry name" value="Lambda_DNA-bd_dom_sf"/>
</dbReference>
<dbReference type="Gene3D" id="2.60.40.10">
    <property type="entry name" value="Immunoglobulins"/>
    <property type="match status" value="1"/>
</dbReference>